<dbReference type="Gene3D" id="1.20.1640.10">
    <property type="entry name" value="Multidrug efflux transporter AcrB transmembrane domain"/>
    <property type="match status" value="2"/>
</dbReference>
<dbReference type="EMBL" id="QNQT01000002">
    <property type="protein sequence ID" value="RDU37733.1"/>
    <property type="molecule type" value="Genomic_DNA"/>
</dbReference>
<feature type="transmembrane region" description="Helical" evidence="1">
    <location>
        <begin position="851"/>
        <end position="870"/>
    </location>
</feature>
<evidence type="ECO:0000313" key="3">
    <source>
        <dbReference type="Proteomes" id="UP000257144"/>
    </source>
</evidence>
<dbReference type="PANTHER" id="PTHR32063">
    <property type="match status" value="1"/>
</dbReference>
<dbReference type="PANTHER" id="PTHR32063:SF0">
    <property type="entry name" value="SWARMING MOTILITY PROTEIN SWRC"/>
    <property type="match status" value="1"/>
</dbReference>
<dbReference type="GO" id="GO:0042910">
    <property type="term" value="F:xenobiotic transmembrane transporter activity"/>
    <property type="evidence" value="ECO:0007669"/>
    <property type="project" value="TreeGrafter"/>
</dbReference>
<organism evidence="2 3">
    <name type="scientific">Neobacillus piezotolerans</name>
    <dbReference type="NCBI Taxonomy" id="2259171"/>
    <lineage>
        <taxon>Bacteria</taxon>
        <taxon>Bacillati</taxon>
        <taxon>Bacillota</taxon>
        <taxon>Bacilli</taxon>
        <taxon>Bacillales</taxon>
        <taxon>Bacillaceae</taxon>
        <taxon>Neobacillus</taxon>
    </lineage>
</organism>
<feature type="transmembrane region" description="Helical" evidence="1">
    <location>
        <begin position="444"/>
        <end position="464"/>
    </location>
</feature>
<sequence>MLLWAIKGWEIGNMKKVIQFSMRNGVALFLMMALILAGGIFSLKEINIEKYPNVDIPYLTVVIPYPGASPEQAMKEIGEPVERELMNIEGVKNVYTDGVANAVYATMEFDMSINMDDGVQMAKDAVGKIAMPDSAKNPEYILQGPDPDPAVYTIGAYAGKDGAEVQKFVKEKLVPRLEMIEGVSKVDTGGIADKSVNIRLLPEEMNKRGITLDQVKAAIAANNMTIPTGDVKLSGQTLPVRVGKELKSLEDIKGVTLFGQGTGQLEQIKLKEIADITYGDENKSDFTRINGKEGVRLGIIVEGGANVVSIVEKAKEEIKKADLPEGVKIDVLRDQSIEIKDSVYAMLREALLGSLMAVIVTFLFLRNLRSTLIAIISIPLSIFASFTVLNMLGYTLNIMTLAGIAVAVGRVVDDSIVVIENVFRRVRAAKDRDEKLVEEATREVASAITSSTITTVAVFLPMAFVPGIIGKFFAPLAWTIVISLLFSLLVAVTVVPLMSKLFLLKLSPKEHKEGIIQKSYRTSLKWVLSHRALTLAASIILLAGTAVLIAPKLGTTFLPQERVSNYDVRMTMDKGASPEKTSEAASAVEDILLEKDEVKLVSTSVNGQFGSASISFEIKDSVKDADGFIKDLRAQFEKLDAAKEISVTGVGDFAGGAQSQYVLVVNGSDFEDIKAASKDIVSELKGINGMADVQSSLEGDEPEIQIDLNEQKLAENGLMPAMVGKSLRDLINGDVVTTMSIDENKTDVRLDLKMDAIASLEELGEQEITNMMGMPIKLKDIGVLKRGKNRTVITHLNQNEYVMVFGQITDSKTGDIAKKADKAIASLDLPNSVNYYKEGASAAMEEGFKNMAIAIIVSILLVYLVMVIAFGEGKAPFVILFSIPFSLIGALIGLYIVNEPIGMPALIGLLMLNGIVVTNAIVLVDKVKQFEKQGLAAREALLEAGVIRIRPILMTAIATVGALIPMAVSSHAGIVSSSMAVVVIGGLATSTLLTLFIVPVMYSLFNPKKKVAETVPESEKEVKEKPLKGVIITTKPV</sequence>
<comment type="caution">
    <text evidence="2">The sequence shown here is derived from an EMBL/GenBank/DDBJ whole genome shotgun (WGS) entry which is preliminary data.</text>
</comment>
<feature type="transmembrane region" description="Helical" evidence="1">
    <location>
        <begin position="980"/>
        <end position="1002"/>
    </location>
</feature>
<reference evidence="2 3" key="1">
    <citation type="submission" date="2018-07" db="EMBL/GenBank/DDBJ databases">
        <title>Bacillus sp. YLB-04 draft genome sequence.</title>
        <authorList>
            <person name="Yu L."/>
            <person name="Tang X."/>
        </authorList>
    </citation>
    <scope>NUCLEOTIDE SEQUENCE [LARGE SCALE GENOMIC DNA]</scope>
    <source>
        <strain evidence="2 3">YLB-04</strain>
    </source>
</reference>
<dbReference type="Gene3D" id="3.30.70.1430">
    <property type="entry name" value="Multidrug efflux transporter AcrB pore domain"/>
    <property type="match status" value="2"/>
</dbReference>
<evidence type="ECO:0000256" key="1">
    <source>
        <dbReference type="SAM" id="Phobius"/>
    </source>
</evidence>
<dbReference type="Gene3D" id="3.30.2090.10">
    <property type="entry name" value="Multidrug efflux transporter AcrB TolC docking domain, DN and DC subdomains"/>
    <property type="match status" value="2"/>
</dbReference>
<dbReference type="SUPFAM" id="SSF82714">
    <property type="entry name" value="Multidrug efflux transporter AcrB TolC docking domain, DN and DC subdomains"/>
    <property type="match status" value="2"/>
</dbReference>
<dbReference type="SUPFAM" id="SSF82866">
    <property type="entry name" value="Multidrug efflux transporter AcrB transmembrane domain"/>
    <property type="match status" value="2"/>
</dbReference>
<name>A0A3D8GTE5_9BACI</name>
<keyword evidence="3" id="KW-1185">Reference proteome</keyword>
<feature type="transmembrane region" description="Helical" evidence="1">
    <location>
        <begin position="343"/>
        <end position="365"/>
    </location>
</feature>
<dbReference type="Gene3D" id="3.30.70.1320">
    <property type="entry name" value="Multidrug efflux transporter AcrB pore domain like"/>
    <property type="match status" value="1"/>
</dbReference>
<feature type="transmembrane region" description="Helical" evidence="1">
    <location>
        <begin position="524"/>
        <end position="550"/>
    </location>
</feature>
<accession>A0A3D8GTE5</accession>
<keyword evidence="1" id="KW-0812">Transmembrane</keyword>
<dbReference type="Proteomes" id="UP000257144">
    <property type="component" value="Unassembled WGS sequence"/>
</dbReference>
<feature type="transmembrane region" description="Helical" evidence="1">
    <location>
        <begin position="476"/>
        <end position="503"/>
    </location>
</feature>
<gene>
    <name evidence="2" type="ORF">DRW41_07855</name>
</gene>
<dbReference type="InterPro" id="IPR001036">
    <property type="entry name" value="Acrflvin-R"/>
</dbReference>
<keyword evidence="1" id="KW-1133">Transmembrane helix</keyword>
<dbReference type="InterPro" id="IPR027463">
    <property type="entry name" value="AcrB_DN_DC_subdom"/>
</dbReference>
<proteinExistence type="predicted"/>
<dbReference type="SUPFAM" id="SSF82693">
    <property type="entry name" value="Multidrug efflux transporter AcrB pore domain, PN1, PN2, PC1 and PC2 subdomains"/>
    <property type="match status" value="1"/>
</dbReference>
<feature type="transmembrane region" description="Helical" evidence="1">
    <location>
        <begin position="945"/>
        <end position="968"/>
    </location>
</feature>
<feature type="transmembrane region" description="Helical" evidence="1">
    <location>
        <begin position="877"/>
        <end position="897"/>
    </location>
</feature>
<feature type="transmembrane region" description="Helical" evidence="1">
    <location>
        <begin position="903"/>
        <end position="924"/>
    </location>
</feature>
<protein>
    <submittedName>
        <fullName evidence="2">AcrB/AcrD/AcrF family protein</fullName>
    </submittedName>
</protein>
<keyword evidence="1" id="KW-0472">Membrane</keyword>
<dbReference type="OrthoDB" id="9757876at2"/>
<feature type="transmembrane region" description="Helical" evidence="1">
    <location>
        <begin position="372"/>
        <end position="392"/>
    </location>
</feature>
<dbReference type="Gene3D" id="3.30.70.1440">
    <property type="entry name" value="Multidrug efflux transporter AcrB pore domain"/>
    <property type="match status" value="1"/>
</dbReference>
<dbReference type="AlphaFoldDB" id="A0A3D8GTE5"/>
<dbReference type="GO" id="GO:0005886">
    <property type="term" value="C:plasma membrane"/>
    <property type="evidence" value="ECO:0007669"/>
    <property type="project" value="TreeGrafter"/>
</dbReference>
<feature type="transmembrane region" description="Helical" evidence="1">
    <location>
        <begin position="398"/>
        <end position="423"/>
    </location>
</feature>
<dbReference type="Pfam" id="PF00873">
    <property type="entry name" value="ACR_tran"/>
    <property type="match status" value="1"/>
</dbReference>
<dbReference type="PRINTS" id="PR00702">
    <property type="entry name" value="ACRIFLAVINRP"/>
</dbReference>
<evidence type="ECO:0000313" key="2">
    <source>
        <dbReference type="EMBL" id="RDU37733.1"/>
    </source>
</evidence>